<dbReference type="Pfam" id="PF13416">
    <property type="entry name" value="SBP_bac_8"/>
    <property type="match status" value="1"/>
</dbReference>
<keyword evidence="5" id="KW-1133">Transmembrane helix</keyword>
<dbReference type="PANTHER" id="PTHR43649">
    <property type="entry name" value="ARABINOSE-BINDING PROTEIN-RELATED"/>
    <property type="match status" value="1"/>
</dbReference>
<dbReference type="InterPro" id="IPR050490">
    <property type="entry name" value="Bact_solute-bd_prot1"/>
</dbReference>
<dbReference type="Gene3D" id="3.40.190.10">
    <property type="entry name" value="Periplasmic binding protein-like II"/>
    <property type="match status" value="2"/>
</dbReference>
<dbReference type="SUPFAM" id="SSF53850">
    <property type="entry name" value="Periplasmic binding protein-like II"/>
    <property type="match status" value="1"/>
</dbReference>
<proteinExistence type="inferred from homology"/>
<evidence type="ECO:0000256" key="2">
    <source>
        <dbReference type="ARBA" id="ARBA00022448"/>
    </source>
</evidence>
<keyword evidence="5" id="KW-0472">Membrane</keyword>
<dbReference type="EMBL" id="BONY01000034">
    <property type="protein sequence ID" value="GIH07138.1"/>
    <property type="molecule type" value="Genomic_DNA"/>
</dbReference>
<feature type="transmembrane region" description="Helical" evidence="5">
    <location>
        <begin position="52"/>
        <end position="72"/>
    </location>
</feature>
<evidence type="ECO:0000256" key="1">
    <source>
        <dbReference type="ARBA" id="ARBA00008520"/>
    </source>
</evidence>
<name>A0A8J3VIP5_9ACTN</name>
<comment type="similarity">
    <text evidence="1">Belongs to the bacterial solute-binding protein 1 family.</text>
</comment>
<comment type="caution">
    <text evidence="6">The sequence shown here is derived from an EMBL/GenBank/DDBJ whole genome shotgun (WGS) entry which is preliminary data.</text>
</comment>
<feature type="compositionally biased region" description="Basic and acidic residues" evidence="4">
    <location>
        <begin position="1"/>
        <end position="10"/>
    </location>
</feature>
<gene>
    <name evidence="6" type="ORF">Rhe02_52050</name>
</gene>
<sequence length="513" mass="55989">MEARLSKIEQQDASSSSENELSPRDLIHSLVVAGAVVAGALASGWPERPIQWLLLVVAAILGGLAPHTRLIVRIRLRGLKVLRPVRPYRLRLVLLGILALVVAAGSGRLLVAATEFGELVILSGADYGLGGQRQALIDQWNSLPDRPHARIVSVPGNADDQHGAMLDAAQRGGRGVDIYNLDNPFMAEFVDAGYLRALDSIKLDLNAFLRGPLETCRRHSKWWGLPLNTDAGLLFYRNDLIGGDPAFRNWADLTTAVEEVFAHEQVLAGAGLNHRELEAGYVGQFASYEGLTVNTLEAIWAAGGEVVDAKGNLVIDDPEMRPKVQAALDSLVAGLSGRHPRVILPPADSYAESSATQAFRDGRAIFLRNWPIAYFELTRPPGMAKPFAVTELPGPSVLGGQNLAVAAHSDQPQAALELIRFLTSDFSQRLLFERGGFAPTRVSVFADTNLGQRYPYLRTLRLAVERARPRPQTPYYARFSEKFRTGILYALQNNGKLPDQFATDLEAVLRDGS</sequence>
<dbReference type="AlphaFoldDB" id="A0A8J3VIP5"/>
<evidence type="ECO:0000313" key="7">
    <source>
        <dbReference type="Proteomes" id="UP000612899"/>
    </source>
</evidence>
<accession>A0A8J3VIP5</accession>
<organism evidence="6 7">
    <name type="scientific">Rhizocola hellebori</name>
    <dbReference type="NCBI Taxonomy" id="1392758"/>
    <lineage>
        <taxon>Bacteria</taxon>
        <taxon>Bacillati</taxon>
        <taxon>Actinomycetota</taxon>
        <taxon>Actinomycetes</taxon>
        <taxon>Micromonosporales</taxon>
        <taxon>Micromonosporaceae</taxon>
        <taxon>Rhizocola</taxon>
    </lineage>
</organism>
<protein>
    <recommendedName>
        <fullName evidence="8">Extracellular solute-binding protein</fullName>
    </recommendedName>
</protein>
<evidence type="ECO:0000256" key="3">
    <source>
        <dbReference type="ARBA" id="ARBA00022729"/>
    </source>
</evidence>
<evidence type="ECO:0000256" key="5">
    <source>
        <dbReference type="SAM" id="Phobius"/>
    </source>
</evidence>
<keyword evidence="5" id="KW-0812">Transmembrane</keyword>
<evidence type="ECO:0000256" key="4">
    <source>
        <dbReference type="SAM" id="MobiDB-lite"/>
    </source>
</evidence>
<keyword evidence="2" id="KW-0813">Transport</keyword>
<keyword evidence="7" id="KW-1185">Reference proteome</keyword>
<keyword evidence="3" id="KW-0732">Signal</keyword>
<reference evidence="6" key="1">
    <citation type="submission" date="2021-01" db="EMBL/GenBank/DDBJ databases">
        <title>Whole genome shotgun sequence of Rhizocola hellebori NBRC 109834.</title>
        <authorList>
            <person name="Komaki H."/>
            <person name="Tamura T."/>
        </authorList>
    </citation>
    <scope>NUCLEOTIDE SEQUENCE</scope>
    <source>
        <strain evidence="6">NBRC 109834</strain>
    </source>
</reference>
<dbReference type="InterPro" id="IPR006059">
    <property type="entry name" value="SBP"/>
</dbReference>
<feature type="region of interest" description="Disordered" evidence="4">
    <location>
        <begin position="1"/>
        <end position="20"/>
    </location>
</feature>
<feature type="compositionally biased region" description="Polar residues" evidence="4">
    <location>
        <begin position="11"/>
        <end position="20"/>
    </location>
</feature>
<dbReference type="PANTHER" id="PTHR43649:SF34">
    <property type="entry name" value="ABC TRANSPORTER PERIPLASMIC-BINDING PROTEIN YCJN-RELATED"/>
    <property type="match status" value="1"/>
</dbReference>
<evidence type="ECO:0000313" key="6">
    <source>
        <dbReference type="EMBL" id="GIH07138.1"/>
    </source>
</evidence>
<feature type="transmembrane region" description="Helical" evidence="5">
    <location>
        <begin position="92"/>
        <end position="111"/>
    </location>
</feature>
<dbReference type="Proteomes" id="UP000612899">
    <property type="component" value="Unassembled WGS sequence"/>
</dbReference>
<feature type="transmembrane region" description="Helical" evidence="5">
    <location>
        <begin position="26"/>
        <end position="46"/>
    </location>
</feature>
<evidence type="ECO:0008006" key="8">
    <source>
        <dbReference type="Google" id="ProtNLM"/>
    </source>
</evidence>